<dbReference type="InterPro" id="IPR027417">
    <property type="entry name" value="P-loop_NTPase"/>
</dbReference>
<evidence type="ECO:0000313" key="6">
    <source>
        <dbReference type="EMBL" id="EMI57051.1"/>
    </source>
</evidence>
<name>M5UGS3_9BACT</name>
<evidence type="ECO:0000259" key="5">
    <source>
        <dbReference type="SMART" id="SM00382"/>
    </source>
</evidence>
<sequence length="500" mass="54460">MTLTESVRELIDACFTGIWIRSHEHQDALAELLALCGHEQWRLMTWDIERGVIPADDAAEAGNSQDPLAALSSLDGHANASETTILVLTNFHRFLQSPEVIQAVTRRVIDGKVSRSFVVVLAPVVQLPAELETLFVTVEHARADREQLTEIARGVATADGELPAGGKLDAVLDAATGLTRLESENAFSLSLVRHGRLQPDAIWELKTQTLKDSGLLTLHRGGSDFASLGGLSALKAFTRRALMRGRRQVTSQARVVKARGVMLLSPPGCGKSEFCKCLGNEVGRPVLSLDVGSLMGSLVGQSEQRTRQALQTIDAMAPCVLMIDEVEKAFAGAASGGINDSGVSSRMMGTFLTWLNDHESDVFVVCTANDVQRLPPEFSRAERFDGVFFVDLPGREQKDEIWRLYRAAFGINDDESQPVDEQWTGAEIKSCCRLAALLDVPLIQAAENVVPIATTSAESVARLRRWANGRCLSSDHVGVFRHEETASPKRRSVNSQPSIN</sequence>
<keyword evidence="1" id="KW-0547">Nucleotide-binding</keyword>
<dbReference type="SMART" id="SM00382">
    <property type="entry name" value="AAA"/>
    <property type="match status" value="1"/>
</dbReference>
<evidence type="ECO:0000256" key="3">
    <source>
        <dbReference type="ARBA" id="ARBA00038088"/>
    </source>
</evidence>
<comment type="caution">
    <text evidence="6">The sequence shown here is derived from an EMBL/GenBank/DDBJ whole genome shotgun (WGS) entry which is preliminary data.</text>
</comment>
<accession>M5UGS3</accession>
<protein>
    <recommendedName>
        <fullName evidence="4">Uncharacterized AAA domain-containing protein ycf46</fullName>
    </recommendedName>
</protein>
<dbReference type="GO" id="GO:0005524">
    <property type="term" value="F:ATP binding"/>
    <property type="evidence" value="ECO:0007669"/>
    <property type="project" value="UniProtKB-KW"/>
</dbReference>
<reference evidence="6 7" key="1">
    <citation type="journal article" date="2013" name="Mar. Genomics">
        <title>Expression of sulfatases in Rhodopirellula baltica and the diversity of sulfatases in the genus Rhodopirellula.</title>
        <authorList>
            <person name="Wegner C.E."/>
            <person name="Richter-Heitmann T."/>
            <person name="Klindworth A."/>
            <person name="Klockow C."/>
            <person name="Richter M."/>
            <person name="Achstetter T."/>
            <person name="Glockner F.O."/>
            <person name="Harder J."/>
        </authorList>
    </citation>
    <scope>NUCLEOTIDE SEQUENCE [LARGE SCALE GENOMIC DNA]</scope>
    <source>
        <strain evidence="6 7">SM41</strain>
    </source>
</reference>
<dbReference type="EMBL" id="ANOH01000113">
    <property type="protein sequence ID" value="EMI57051.1"/>
    <property type="molecule type" value="Genomic_DNA"/>
</dbReference>
<keyword evidence="7" id="KW-1185">Reference proteome</keyword>
<dbReference type="OrthoDB" id="9806903at2"/>
<gene>
    <name evidence="6" type="ORF">RSSM_01461</name>
</gene>
<dbReference type="AlphaFoldDB" id="M5UGS3"/>
<evidence type="ECO:0000256" key="2">
    <source>
        <dbReference type="ARBA" id="ARBA00022840"/>
    </source>
</evidence>
<dbReference type="PANTHER" id="PTHR42960:SF1">
    <property type="entry name" value="YCF46 PROTEIN"/>
    <property type="match status" value="1"/>
</dbReference>
<dbReference type="Gene3D" id="3.40.50.300">
    <property type="entry name" value="P-loop containing nucleotide triphosphate hydrolases"/>
    <property type="match status" value="1"/>
</dbReference>
<proteinExistence type="inferred from homology"/>
<dbReference type="PANTHER" id="PTHR42960">
    <property type="entry name" value="YCF46 PROTEIN"/>
    <property type="match status" value="1"/>
</dbReference>
<keyword evidence="2" id="KW-0067">ATP-binding</keyword>
<dbReference type="InterPro" id="IPR003959">
    <property type="entry name" value="ATPase_AAA_core"/>
</dbReference>
<dbReference type="Pfam" id="PF00004">
    <property type="entry name" value="AAA"/>
    <property type="match status" value="1"/>
</dbReference>
<dbReference type="InterPro" id="IPR052381">
    <property type="entry name" value="AAA_domain_protein"/>
</dbReference>
<comment type="similarity">
    <text evidence="3">Belongs to the AAA ATPase family. Highly divergent.</text>
</comment>
<feature type="domain" description="AAA+ ATPase" evidence="5">
    <location>
        <begin position="257"/>
        <end position="394"/>
    </location>
</feature>
<dbReference type="SUPFAM" id="SSF52540">
    <property type="entry name" value="P-loop containing nucleoside triphosphate hydrolases"/>
    <property type="match status" value="1"/>
</dbReference>
<dbReference type="GO" id="GO:0016887">
    <property type="term" value="F:ATP hydrolysis activity"/>
    <property type="evidence" value="ECO:0007669"/>
    <property type="project" value="InterPro"/>
</dbReference>
<dbReference type="Proteomes" id="UP000011885">
    <property type="component" value="Unassembled WGS sequence"/>
</dbReference>
<dbReference type="PATRIC" id="fig|1263870.3.peg.1566"/>
<evidence type="ECO:0000256" key="4">
    <source>
        <dbReference type="ARBA" id="ARBA00040480"/>
    </source>
</evidence>
<dbReference type="RefSeq" id="WP_008675850.1">
    <property type="nucleotide sequence ID" value="NZ_ANOH01000113.1"/>
</dbReference>
<dbReference type="InterPro" id="IPR003593">
    <property type="entry name" value="AAA+_ATPase"/>
</dbReference>
<evidence type="ECO:0000256" key="1">
    <source>
        <dbReference type="ARBA" id="ARBA00022741"/>
    </source>
</evidence>
<evidence type="ECO:0000313" key="7">
    <source>
        <dbReference type="Proteomes" id="UP000011885"/>
    </source>
</evidence>
<organism evidence="6 7">
    <name type="scientific">Rhodopirellula sallentina SM41</name>
    <dbReference type="NCBI Taxonomy" id="1263870"/>
    <lineage>
        <taxon>Bacteria</taxon>
        <taxon>Pseudomonadati</taxon>
        <taxon>Planctomycetota</taxon>
        <taxon>Planctomycetia</taxon>
        <taxon>Pirellulales</taxon>
        <taxon>Pirellulaceae</taxon>
        <taxon>Rhodopirellula</taxon>
    </lineage>
</organism>